<comment type="caution">
    <text evidence="3">The sequence shown here is derived from an EMBL/GenBank/DDBJ whole genome shotgun (WGS) entry which is preliminary data.</text>
</comment>
<dbReference type="AlphaFoldDB" id="A0A4R4YCF1"/>
<evidence type="ECO:0000259" key="2">
    <source>
        <dbReference type="SMART" id="SM00860"/>
    </source>
</evidence>
<dbReference type="SMART" id="SM00860">
    <property type="entry name" value="SMI1_KNR4"/>
    <property type="match status" value="1"/>
</dbReference>
<dbReference type="InterPro" id="IPR037883">
    <property type="entry name" value="Knr4/Smi1-like_sf"/>
</dbReference>
<dbReference type="InterPro" id="IPR018958">
    <property type="entry name" value="Knr4/Smi1-like_dom"/>
</dbReference>
<dbReference type="Proteomes" id="UP000294947">
    <property type="component" value="Unassembled WGS sequence"/>
</dbReference>
<feature type="region of interest" description="Disordered" evidence="1">
    <location>
        <begin position="226"/>
        <end position="260"/>
    </location>
</feature>
<dbReference type="OrthoDB" id="458118at2"/>
<evidence type="ECO:0000256" key="1">
    <source>
        <dbReference type="SAM" id="MobiDB-lite"/>
    </source>
</evidence>
<evidence type="ECO:0000313" key="4">
    <source>
        <dbReference type="Proteomes" id="UP000294947"/>
    </source>
</evidence>
<sequence>MDDLHEGGRGSSPAPLKTPQEWRGYLREYSELRVRTDNEPDRGGVTAEQGAAGWLGYEPATEQAVAAAEHRLAVRFPPSFRGFLLASDGWPGVGGWIEELYSCDRLAWFRDTDEGGTSIDVAEDFFGDWDSLPEDDSVRNPVTIFERSLLVAGGQDYWLLDPAEPGADGEWIAWRYEPSQGEVKRFANFAELFHFCRNEGNAVVTPSPTTDHIAAHSGELGSMAPALGSPLGRRIGSGDEAVPPDADAGKQQLTEDESAD</sequence>
<feature type="region of interest" description="Disordered" evidence="1">
    <location>
        <begin position="1"/>
        <end position="20"/>
    </location>
</feature>
<gene>
    <name evidence="3" type="ORF">E1288_29910</name>
</gene>
<accession>A0A4R4YCF1</accession>
<proteinExistence type="predicted"/>
<organism evidence="3 4">
    <name type="scientific">Saccharopolyspora elongata</name>
    <dbReference type="NCBI Taxonomy" id="2530387"/>
    <lineage>
        <taxon>Bacteria</taxon>
        <taxon>Bacillati</taxon>
        <taxon>Actinomycetota</taxon>
        <taxon>Actinomycetes</taxon>
        <taxon>Pseudonocardiales</taxon>
        <taxon>Pseudonocardiaceae</taxon>
        <taxon>Saccharopolyspora</taxon>
    </lineage>
</organism>
<dbReference type="Pfam" id="PF09346">
    <property type="entry name" value="SMI1_KNR4"/>
    <property type="match status" value="1"/>
</dbReference>
<reference evidence="3 4" key="1">
    <citation type="submission" date="2019-03" db="EMBL/GenBank/DDBJ databases">
        <title>Draft genome sequences of novel Actinobacteria.</title>
        <authorList>
            <person name="Sahin N."/>
            <person name="Ay H."/>
            <person name="Saygin H."/>
        </authorList>
    </citation>
    <scope>NUCLEOTIDE SEQUENCE [LARGE SCALE GENOMIC DNA]</scope>
    <source>
        <strain evidence="3 4">7K502</strain>
    </source>
</reference>
<dbReference type="SUPFAM" id="SSF160631">
    <property type="entry name" value="SMI1/KNR4-like"/>
    <property type="match status" value="1"/>
</dbReference>
<dbReference type="EMBL" id="SMKW01000049">
    <property type="protein sequence ID" value="TDD42301.1"/>
    <property type="molecule type" value="Genomic_DNA"/>
</dbReference>
<feature type="domain" description="Knr4/Smi1-like" evidence="2">
    <location>
        <begin position="59"/>
        <end position="192"/>
    </location>
</feature>
<dbReference type="RefSeq" id="WP_132490946.1">
    <property type="nucleotide sequence ID" value="NZ_SMKW01000049.1"/>
</dbReference>
<dbReference type="Gene3D" id="3.40.1580.10">
    <property type="entry name" value="SMI1/KNR4-like"/>
    <property type="match status" value="1"/>
</dbReference>
<protein>
    <submittedName>
        <fullName evidence="3">SMI1/KNR4 family protein</fullName>
    </submittedName>
</protein>
<evidence type="ECO:0000313" key="3">
    <source>
        <dbReference type="EMBL" id="TDD42301.1"/>
    </source>
</evidence>
<keyword evidence="4" id="KW-1185">Reference proteome</keyword>
<name>A0A4R4YCF1_9PSEU</name>